<reference evidence="10" key="1">
    <citation type="submission" date="2016-10" db="EMBL/GenBank/DDBJ databases">
        <authorList>
            <person name="Varghese N."/>
            <person name="Submissions S."/>
        </authorList>
    </citation>
    <scope>NUCLEOTIDE SEQUENCE [LARGE SCALE GENOMIC DNA]</scope>
    <source>
        <strain evidence="10">DSM 45317</strain>
    </source>
</reference>
<evidence type="ECO:0000256" key="4">
    <source>
        <dbReference type="ARBA" id="ARBA00022692"/>
    </source>
</evidence>
<dbReference type="EMBL" id="FOSW01000017">
    <property type="protein sequence ID" value="SFL77580.1"/>
    <property type="molecule type" value="Genomic_DNA"/>
</dbReference>
<dbReference type="AlphaFoldDB" id="A0A1I4KFP7"/>
<feature type="transmembrane region" description="Helical" evidence="7">
    <location>
        <begin position="34"/>
        <end position="54"/>
    </location>
</feature>
<feature type="transmembrane region" description="Helical" evidence="7">
    <location>
        <begin position="180"/>
        <end position="198"/>
    </location>
</feature>
<dbReference type="PANTHER" id="PTHR30506">
    <property type="entry name" value="INNER MEMBRANE PROTEIN"/>
    <property type="match status" value="1"/>
</dbReference>
<keyword evidence="4 7" id="KW-0812">Transmembrane</keyword>
<comment type="subcellular location">
    <subcellularLocation>
        <location evidence="1">Cell membrane</location>
        <topology evidence="1">Multi-pass membrane protein</topology>
    </subcellularLocation>
</comment>
<evidence type="ECO:0000256" key="5">
    <source>
        <dbReference type="ARBA" id="ARBA00022989"/>
    </source>
</evidence>
<feature type="transmembrane region" description="Helical" evidence="7">
    <location>
        <begin position="149"/>
        <end position="168"/>
    </location>
</feature>
<evidence type="ECO:0000313" key="9">
    <source>
        <dbReference type="EMBL" id="SFL77580.1"/>
    </source>
</evidence>
<dbReference type="InterPro" id="IPR005115">
    <property type="entry name" value="Gly_transporter"/>
</dbReference>
<organism evidence="9 10">
    <name type="scientific">Geodermatophilus ruber</name>
    <dbReference type="NCBI Taxonomy" id="504800"/>
    <lineage>
        <taxon>Bacteria</taxon>
        <taxon>Bacillati</taxon>
        <taxon>Actinomycetota</taxon>
        <taxon>Actinomycetes</taxon>
        <taxon>Geodermatophilales</taxon>
        <taxon>Geodermatophilaceae</taxon>
        <taxon>Geodermatophilus</taxon>
    </lineage>
</organism>
<name>A0A1I4KFP7_9ACTN</name>
<feature type="domain" description="Glycine transporter" evidence="8">
    <location>
        <begin position="123"/>
        <end position="196"/>
    </location>
</feature>
<proteinExistence type="inferred from homology"/>
<keyword evidence="3" id="KW-1003">Cell membrane</keyword>
<feature type="transmembrane region" description="Helical" evidence="7">
    <location>
        <begin position="59"/>
        <end position="78"/>
    </location>
</feature>
<gene>
    <name evidence="9" type="ORF">SAMN04488085_11790</name>
</gene>
<dbReference type="InParanoid" id="A0A1I4KFP7"/>
<feature type="transmembrane region" description="Helical" evidence="7">
    <location>
        <begin position="90"/>
        <end position="110"/>
    </location>
</feature>
<evidence type="ECO:0000256" key="1">
    <source>
        <dbReference type="ARBA" id="ARBA00004651"/>
    </source>
</evidence>
<evidence type="ECO:0000259" key="8">
    <source>
        <dbReference type="Pfam" id="PF03458"/>
    </source>
</evidence>
<feature type="transmembrane region" description="Helical" evidence="7">
    <location>
        <begin position="117"/>
        <end position="137"/>
    </location>
</feature>
<protein>
    <submittedName>
        <fullName evidence="9">Uncharacterized membrane protein YeiH</fullName>
    </submittedName>
</protein>
<evidence type="ECO:0000313" key="10">
    <source>
        <dbReference type="Proteomes" id="UP000199152"/>
    </source>
</evidence>
<dbReference type="PANTHER" id="PTHR30506:SF3">
    <property type="entry name" value="UPF0126 INNER MEMBRANE PROTEIN YADS-RELATED"/>
    <property type="match status" value="1"/>
</dbReference>
<evidence type="ECO:0000256" key="3">
    <source>
        <dbReference type="ARBA" id="ARBA00022475"/>
    </source>
</evidence>
<keyword evidence="10" id="KW-1185">Reference proteome</keyword>
<dbReference type="STRING" id="504800.SAMN04488085_11790"/>
<sequence>MITTNWPGAGGRRTADGEWPAVEILAVAAETLRVPAAVDLAAVVVGALTGGLLAAREGFALSGVLLLAVSGGLGGGLIRDVLLAEGPPVALTNPAYLPTVAITAMVTFFFSGWLSRLTALLVVLDALTLGFFTVVGAQKAELAGLPSASVVFIGTLTAVGGALIRDVLLAQRADIVQPGPYNAVAALLGASALTVLAGPLGLDPIPVAAVVILLVAALRVLSVWRGWEAPVAVDLPLRTRHRLGQVRAFRMARRTGTPGEARRIGTRWRRRG</sequence>
<evidence type="ECO:0000256" key="6">
    <source>
        <dbReference type="ARBA" id="ARBA00023136"/>
    </source>
</evidence>
<evidence type="ECO:0000256" key="7">
    <source>
        <dbReference type="SAM" id="Phobius"/>
    </source>
</evidence>
<accession>A0A1I4KFP7</accession>
<dbReference type="Pfam" id="PF03458">
    <property type="entry name" value="Gly_transporter"/>
    <property type="match status" value="2"/>
</dbReference>
<keyword evidence="6 7" id="KW-0472">Membrane</keyword>
<comment type="similarity">
    <text evidence="2">Belongs to the UPF0126 family.</text>
</comment>
<feature type="transmembrane region" description="Helical" evidence="7">
    <location>
        <begin position="204"/>
        <end position="221"/>
    </location>
</feature>
<feature type="domain" description="Glycine transporter" evidence="8">
    <location>
        <begin position="37"/>
        <end position="110"/>
    </location>
</feature>
<dbReference type="GO" id="GO:0005886">
    <property type="term" value="C:plasma membrane"/>
    <property type="evidence" value="ECO:0007669"/>
    <property type="project" value="UniProtKB-SubCell"/>
</dbReference>
<keyword evidence="5 7" id="KW-1133">Transmembrane helix</keyword>
<dbReference type="Proteomes" id="UP000199152">
    <property type="component" value="Unassembled WGS sequence"/>
</dbReference>
<evidence type="ECO:0000256" key="2">
    <source>
        <dbReference type="ARBA" id="ARBA00008193"/>
    </source>
</evidence>